<proteinExistence type="inferred from homology"/>
<accession>A0A8S8XBZ8</accession>
<reference evidence="8" key="1">
    <citation type="submission" date="2021-02" db="EMBL/GenBank/DDBJ databases">
        <title>Genome sequence of Rhodospirillales sp. strain TMPK1 isolated from soil.</title>
        <authorList>
            <person name="Nakai R."/>
            <person name="Kusada H."/>
            <person name="Tamaki H."/>
        </authorList>
    </citation>
    <scope>NUCLEOTIDE SEQUENCE</scope>
    <source>
        <strain evidence="8">TMPK1</strain>
    </source>
</reference>
<feature type="site" description="Participates in a stacking interaction with the thymidine ring of dTDP-4-oxo-6-deoxyglucose" evidence="6">
    <location>
        <position position="138"/>
    </location>
</feature>
<dbReference type="GO" id="GO:0000271">
    <property type="term" value="P:polysaccharide biosynthetic process"/>
    <property type="evidence" value="ECO:0007669"/>
    <property type="project" value="TreeGrafter"/>
</dbReference>
<dbReference type="EC" id="5.1.3.13" evidence="3 7"/>
<dbReference type="PANTHER" id="PTHR21047">
    <property type="entry name" value="DTDP-6-DEOXY-D-GLUCOSE-3,5 EPIMERASE"/>
    <property type="match status" value="1"/>
</dbReference>
<comment type="similarity">
    <text evidence="7">Belongs to the dTDP-4-dehydrorhamnose 3,5-epimerase family.</text>
</comment>
<dbReference type="Pfam" id="PF00908">
    <property type="entry name" value="dTDP_sugar_isom"/>
    <property type="match status" value="1"/>
</dbReference>
<dbReference type="EMBL" id="BOPV01000001">
    <property type="protein sequence ID" value="GIL38736.1"/>
    <property type="molecule type" value="Genomic_DNA"/>
</dbReference>
<evidence type="ECO:0000256" key="3">
    <source>
        <dbReference type="ARBA" id="ARBA00012098"/>
    </source>
</evidence>
<sequence length="183" mass="20050">MRVDATSLPGVQLITPVRHGDARGFFSETYVESRYETAGIPVRFVQDNHAMSAAIGTVRGLHWQIGANAQDKLVRVTRGAIFDVAVDIRRASPTFGQWVGVELSAANWSQLFVPIGFAHGYCTLHPDTEVLYKTSAVYDSGAERSVRWDDPAIGISWPPVVDPALLSNKDRIAPLLADAQDLF</sequence>
<evidence type="ECO:0000256" key="7">
    <source>
        <dbReference type="RuleBase" id="RU364069"/>
    </source>
</evidence>
<protein>
    <recommendedName>
        <fullName evidence="4 7">dTDP-4-dehydrorhamnose 3,5-epimerase</fullName>
        <ecNumber evidence="3 7">5.1.3.13</ecNumber>
    </recommendedName>
    <alternativeName>
        <fullName evidence="7">Thymidine diphospho-4-keto-rhamnose 3,5-epimerase</fullName>
    </alternativeName>
</protein>
<comment type="pathway">
    <text evidence="7">Carbohydrate biosynthesis; dTDP-L-rhamnose biosynthesis.</text>
</comment>
<evidence type="ECO:0000313" key="9">
    <source>
        <dbReference type="Proteomes" id="UP000681075"/>
    </source>
</evidence>
<feature type="active site" description="Proton acceptor" evidence="5">
    <location>
        <position position="62"/>
    </location>
</feature>
<dbReference type="Proteomes" id="UP000681075">
    <property type="component" value="Unassembled WGS sequence"/>
</dbReference>
<dbReference type="RefSeq" id="WP_420241792.1">
    <property type="nucleotide sequence ID" value="NZ_BOPV01000001.1"/>
</dbReference>
<keyword evidence="9" id="KW-1185">Reference proteome</keyword>
<evidence type="ECO:0000313" key="8">
    <source>
        <dbReference type="EMBL" id="GIL38736.1"/>
    </source>
</evidence>
<dbReference type="GO" id="GO:0008830">
    <property type="term" value="F:dTDP-4-dehydrorhamnose 3,5-epimerase activity"/>
    <property type="evidence" value="ECO:0007669"/>
    <property type="project" value="UniProtKB-UniRule"/>
</dbReference>
<dbReference type="CDD" id="cd00438">
    <property type="entry name" value="cupin_RmlC"/>
    <property type="match status" value="1"/>
</dbReference>
<name>A0A8S8XBZ8_9PROT</name>
<comment type="catalytic activity">
    <reaction evidence="1 7">
        <text>dTDP-4-dehydro-6-deoxy-alpha-D-glucose = dTDP-4-dehydro-beta-L-rhamnose</text>
        <dbReference type="Rhea" id="RHEA:16969"/>
        <dbReference type="ChEBI" id="CHEBI:57649"/>
        <dbReference type="ChEBI" id="CHEBI:62830"/>
        <dbReference type="EC" id="5.1.3.13"/>
    </reaction>
</comment>
<dbReference type="SUPFAM" id="SSF51182">
    <property type="entry name" value="RmlC-like cupins"/>
    <property type="match status" value="1"/>
</dbReference>
<dbReference type="InterPro" id="IPR014710">
    <property type="entry name" value="RmlC-like_jellyroll"/>
</dbReference>
<evidence type="ECO:0000256" key="6">
    <source>
        <dbReference type="PIRSR" id="PIRSR600888-3"/>
    </source>
</evidence>
<dbReference type="NCBIfam" id="TIGR01221">
    <property type="entry name" value="rmlC"/>
    <property type="match status" value="1"/>
</dbReference>
<gene>
    <name evidence="8" type="ORF">TMPK1_09730</name>
</gene>
<dbReference type="InterPro" id="IPR000888">
    <property type="entry name" value="RmlC-like"/>
</dbReference>
<dbReference type="GO" id="GO:0005829">
    <property type="term" value="C:cytosol"/>
    <property type="evidence" value="ECO:0007669"/>
    <property type="project" value="TreeGrafter"/>
</dbReference>
<evidence type="ECO:0000256" key="5">
    <source>
        <dbReference type="PIRSR" id="PIRSR600888-1"/>
    </source>
</evidence>
<dbReference type="InterPro" id="IPR011051">
    <property type="entry name" value="RmlC_Cupin_sf"/>
</dbReference>
<evidence type="ECO:0000256" key="1">
    <source>
        <dbReference type="ARBA" id="ARBA00001298"/>
    </source>
</evidence>
<comment type="subunit">
    <text evidence="7">Homodimer.</text>
</comment>
<dbReference type="GO" id="GO:0019305">
    <property type="term" value="P:dTDP-rhamnose biosynthetic process"/>
    <property type="evidence" value="ECO:0007669"/>
    <property type="project" value="UniProtKB-UniRule"/>
</dbReference>
<organism evidence="8 9">
    <name type="scientific">Roseiterribacter gracilis</name>
    <dbReference type="NCBI Taxonomy" id="2812848"/>
    <lineage>
        <taxon>Bacteria</taxon>
        <taxon>Pseudomonadati</taxon>
        <taxon>Pseudomonadota</taxon>
        <taxon>Alphaproteobacteria</taxon>
        <taxon>Rhodospirillales</taxon>
        <taxon>Roseiterribacteraceae</taxon>
        <taxon>Roseiterribacter</taxon>
    </lineage>
</organism>
<dbReference type="Gene3D" id="2.60.120.10">
    <property type="entry name" value="Jelly Rolls"/>
    <property type="match status" value="1"/>
</dbReference>
<comment type="caution">
    <text evidence="8">The sequence shown here is derived from an EMBL/GenBank/DDBJ whole genome shotgun (WGS) entry which is preliminary data.</text>
</comment>
<evidence type="ECO:0000256" key="2">
    <source>
        <dbReference type="ARBA" id="ARBA00001997"/>
    </source>
</evidence>
<evidence type="ECO:0000256" key="4">
    <source>
        <dbReference type="ARBA" id="ARBA00019595"/>
    </source>
</evidence>
<dbReference type="AlphaFoldDB" id="A0A8S8XBZ8"/>
<dbReference type="PANTHER" id="PTHR21047:SF2">
    <property type="entry name" value="THYMIDINE DIPHOSPHO-4-KETO-RHAMNOSE 3,5-EPIMERASE"/>
    <property type="match status" value="1"/>
</dbReference>
<comment type="function">
    <text evidence="2 7">Catalyzes the epimerization of the C3' and C5'positions of dTDP-6-deoxy-D-xylo-4-hexulose, forming dTDP-6-deoxy-L-lyxo-4-hexulose.</text>
</comment>
<keyword evidence="7" id="KW-0413">Isomerase</keyword>
<feature type="active site" description="Proton donor" evidence="5">
    <location>
        <position position="132"/>
    </location>
</feature>